<comment type="caution">
    <text evidence="2">The sequence shown here is derived from an EMBL/GenBank/DDBJ whole genome shotgun (WGS) entry which is preliminary data.</text>
</comment>
<feature type="transmembrane region" description="Helical" evidence="1">
    <location>
        <begin position="161"/>
        <end position="179"/>
    </location>
</feature>
<dbReference type="Proteomes" id="UP000006263">
    <property type="component" value="Unassembled WGS sequence"/>
</dbReference>
<dbReference type="eggNOG" id="COG2995">
    <property type="taxonomic scope" value="Bacteria"/>
</dbReference>
<dbReference type="InterPro" id="IPR007498">
    <property type="entry name" value="PqiA-like"/>
</dbReference>
<keyword evidence="1" id="KW-0472">Membrane</keyword>
<keyword evidence="1" id="KW-1133">Transmembrane helix</keyword>
<dbReference type="OrthoDB" id="9800207at2"/>
<gene>
    <name evidence="2" type="ORF">GMES_2234</name>
</gene>
<evidence type="ECO:0000256" key="1">
    <source>
        <dbReference type="SAM" id="Phobius"/>
    </source>
</evidence>
<proteinExistence type="predicted"/>
<sequence length="192" mass="21244">MKKHLSFALNIIAIALFIPGITLPMFALSMEMTALLNTAGMTSNLIDKELSILSMVHELWDSERFLVAALIFLFSVCIPILKTTLMSFVYFIRNQNLARQVAQFVATIGKWSMADVFVVAVFLAILSTNHADTLSQETLNLFGFTIGIDISTQTLSAAGDGFFYFVGYCLVSLLASHIATSPYKLQRIETEV</sequence>
<protein>
    <recommendedName>
        <fullName evidence="4">Paraquat-inducible protein A</fullName>
    </recommendedName>
</protein>
<dbReference type="RefSeq" id="WP_006992681.1">
    <property type="nucleotide sequence ID" value="NZ_BAEP01000047.1"/>
</dbReference>
<evidence type="ECO:0000313" key="3">
    <source>
        <dbReference type="Proteomes" id="UP000006263"/>
    </source>
</evidence>
<organism evidence="2 3">
    <name type="scientific">Paraglaciecola mesophila KMM 241</name>
    <dbReference type="NCBI Taxonomy" id="1128912"/>
    <lineage>
        <taxon>Bacteria</taxon>
        <taxon>Pseudomonadati</taxon>
        <taxon>Pseudomonadota</taxon>
        <taxon>Gammaproteobacteria</taxon>
        <taxon>Alteromonadales</taxon>
        <taxon>Alteromonadaceae</taxon>
        <taxon>Paraglaciecola</taxon>
    </lineage>
</organism>
<name>K6ZME0_9ALTE</name>
<feature type="transmembrane region" description="Helical" evidence="1">
    <location>
        <begin position="7"/>
        <end position="27"/>
    </location>
</feature>
<evidence type="ECO:0008006" key="4">
    <source>
        <dbReference type="Google" id="ProtNLM"/>
    </source>
</evidence>
<evidence type="ECO:0000313" key="2">
    <source>
        <dbReference type="EMBL" id="GAC24530.1"/>
    </source>
</evidence>
<accession>K6ZME0</accession>
<keyword evidence="1" id="KW-0812">Transmembrane</keyword>
<dbReference type="EMBL" id="BAEP01000047">
    <property type="protein sequence ID" value="GAC24530.1"/>
    <property type="molecule type" value="Genomic_DNA"/>
</dbReference>
<dbReference type="Pfam" id="PF04403">
    <property type="entry name" value="PqiA"/>
    <property type="match status" value="1"/>
</dbReference>
<reference evidence="2 3" key="1">
    <citation type="journal article" date="2017" name="Antonie Van Leeuwenhoek">
        <title>Rhizobium rhizosphaerae sp. nov., a novel species isolated from rice rhizosphere.</title>
        <authorList>
            <person name="Zhao J.J."/>
            <person name="Zhang J."/>
            <person name="Zhang R.J."/>
            <person name="Zhang C.W."/>
            <person name="Yin H.Q."/>
            <person name="Zhang X.X."/>
        </authorList>
    </citation>
    <scope>NUCLEOTIDE SEQUENCE [LARGE SCALE GENOMIC DNA]</scope>
    <source>
        <strain evidence="2 3">KMM 241</strain>
    </source>
</reference>
<feature type="transmembrane region" description="Helical" evidence="1">
    <location>
        <begin position="104"/>
        <end position="126"/>
    </location>
</feature>
<dbReference type="AlphaFoldDB" id="K6ZME0"/>
<feature type="transmembrane region" description="Helical" evidence="1">
    <location>
        <begin position="65"/>
        <end position="92"/>
    </location>
</feature>